<name>A0A0S4MSY1_9BACT</name>
<dbReference type="AlphaFoldDB" id="A0A0S4MSY1"/>
<gene>
    <name evidence="1" type="ORF">JGI1_00428</name>
</gene>
<sequence length="304" mass="34386">MRVKVLLFVFAFNIAQSQSKFAFIPFEDMSKFKGRWNLKLEIPRYLGDFLMKFYGVEILPVDSVIRFSGEAKPNWVDIFFFSELNKWFGVRYVIGGKILVFNVSRFATGFPEMAGYESYSADVEIEIEVYNTFSGERVLIFGISGEVKEQGLGLTLLGKPTEKYTQFYSLDLLRFGSKEFNQTIIGKAMNKAGLEFAMRLKGYIPEAFSGSDESLREIEGVTELKVVEIKGKILHIGKQNLVYINLGSGDGLVPGVIAYVYDIDKKIADIEVVDVVDSHLSACKVLNSFGEIRKDFEVRVKIVK</sequence>
<dbReference type="STRING" id="1643428.GCA_001442855_00415"/>
<proteinExistence type="predicted"/>
<evidence type="ECO:0000313" key="2">
    <source>
        <dbReference type="Proteomes" id="UP000320623"/>
    </source>
</evidence>
<reference evidence="2" key="1">
    <citation type="submission" date="2015-11" db="EMBL/GenBank/DDBJ databases">
        <authorList>
            <person name="Varghese N."/>
        </authorList>
    </citation>
    <scope>NUCLEOTIDE SEQUENCE [LARGE SCALE GENOMIC DNA]</scope>
</reference>
<accession>A0A0S4MSY1</accession>
<dbReference type="RefSeq" id="WP_140944226.1">
    <property type="nucleotide sequence ID" value="NZ_FAOO01000002.1"/>
</dbReference>
<dbReference type="OrthoDB" id="230112at2"/>
<keyword evidence="2" id="KW-1185">Reference proteome</keyword>
<protein>
    <submittedName>
        <fullName evidence="1">Uncharacterized protein</fullName>
    </submittedName>
</protein>
<evidence type="ECO:0000313" key="1">
    <source>
        <dbReference type="EMBL" id="CUU02124.1"/>
    </source>
</evidence>
<dbReference type="Proteomes" id="UP000320623">
    <property type="component" value="Unassembled WGS sequence"/>
</dbReference>
<dbReference type="EMBL" id="FAOO01000002">
    <property type="protein sequence ID" value="CUU02124.1"/>
    <property type="molecule type" value="Genomic_DNA"/>
</dbReference>
<organism evidence="1 2">
    <name type="scientific">Candidatus Thermokryptus mobilis</name>
    <dbReference type="NCBI Taxonomy" id="1643428"/>
    <lineage>
        <taxon>Bacteria</taxon>
        <taxon>Pseudomonadati</taxon>
        <taxon>Candidatus Kryptoniota</taxon>
        <taxon>Candidatus Thermokryptus</taxon>
    </lineage>
</organism>